<name>A0ABT8L1S3_9BACT</name>
<gene>
    <name evidence="2" type="ORF">QQ020_06135</name>
</gene>
<proteinExistence type="predicted"/>
<keyword evidence="3" id="KW-1185">Reference proteome</keyword>
<protein>
    <recommendedName>
        <fullName evidence="4">XRE family transcriptional regulator</fullName>
    </recommendedName>
</protein>
<sequence>MAEDINFLKFAVNRVSDQQEFLAYFLKRYQESEEMSSDHLISILNCSQLDFYRLGLCKTPDVHADDYLDRLNRICEYANISTVELNRIIKTTGVMDSFAEFHSSGTTLMAARDKSSSSEGDDEDSETTNEQEDH</sequence>
<evidence type="ECO:0000256" key="1">
    <source>
        <dbReference type="SAM" id="MobiDB-lite"/>
    </source>
</evidence>
<dbReference type="RefSeq" id="WP_346756948.1">
    <property type="nucleotide sequence ID" value="NZ_JAUJEB010000001.1"/>
</dbReference>
<reference evidence="2" key="1">
    <citation type="submission" date="2023-06" db="EMBL/GenBank/DDBJ databases">
        <title>Genomic of Agaribacillus aureum.</title>
        <authorList>
            <person name="Wang G."/>
        </authorList>
    </citation>
    <scope>NUCLEOTIDE SEQUENCE</scope>
    <source>
        <strain evidence="2">BMA12</strain>
    </source>
</reference>
<dbReference type="Proteomes" id="UP001172083">
    <property type="component" value="Unassembled WGS sequence"/>
</dbReference>
<feature type="compositionally biased region" description="Acidic residues" evidence="1">
    <location>
        <begin position="119"/>
        <end position="134"/>
    </location>
</feature>
<evidence type="ECO:0000313" key="2">
    <source>
        <dbReference type="EMBL" id="MDN5211618.1"/>
    </source>
</evidence>
<comment type="caution">
    <text evidence="2">The sequence shown here is derived from an EMBL/GenBank/DDBJ whole genome shotgun (WGS) entry which is preliminary data.</text>
</comment>
<organism evidence="2 3">
    <name type="scientific">Agaribacillus aureus</name>
    <dbReference type="NCBI Taxonomy" id="3051825"/>
    <lineage>
        <taxon>Bacteria</taxon>
        <taxon>Pseudomonadati</taxon>
        <taxon>Bacteroidota</taxon>
        <taxon>Cytophagia</taxon>
        <taxon>Cytophagales</taxon>
        <taxon>Splendidivirgaceae</taxon>
        <taxon>Agaribacillus</taxon>
    </lineage>
</organism>
<feature type="region of interest" description="Disordered" evidence="1">
    <location>
        <begin position="109"/>
        <end position="134"/>
    </location>
</feature>
<accession>A0ABT8L1S3</accession>
<evidence type="ECO:0000313" key="3">
    <source>
        <dbReference type="Proteomes" id="UP001172083"/>
    </source>
</evidence>
<evidence type="ECO:0008006" key="4">
    <source>
        <dbReference type="Google" id="ProtNLM"/>
    </source>
</evidence>
<dbReference type="EMBL" id="JAUJEB010000001">
    <property type="protein sequence ID" value="MDN5211618.1"/>
    <property type="molecule type" value="Genomic_DNA"/>
</dbReference>